<gene>
    <name evidence="5" type="ORF">ENH88_00665</name>
</gene>
<dbReference type="GO" id="GO:0000731">
    <property type="term" value="P:DNA synthesis involved in DNA repair"/>
    <property type="evidence" value="ECO:0007669"/>
    <property type="project" value="TreeGrafter"/>
</dbReference>
<dbReference type="PANTHER" id="PTHR32182:SF22">
    <property type="entry name" value="ATP-DEPENDENT ENDONUCLEASE, OLD FAMILY-RELATED"/>
    <property type="match status" value="1"/>
</dbReference>
<evidence type="ECO:0000259" key="4">
    <source>
        <dbReference type="Pfam" id="PF13476"/>
    </source>
</evidence>
<accession>A0A7V1CVA1</accession>
<keyword evidence="1" id="KW-0547">Nucleotide-binding</keyword>
<dbReference type="Gene3D" id="3.40.50.300">
    <property type="entry name" value="P-loop containing nucleotide triphosphate hydrolases"/>
    <property type="match status" value="2"/>
</dbReference>
<comment type="caution">
    <text evidence="5">The sequence shown here is derived from an EMBL/GenBank/DDBJ whole genome shotgun (WGS) entry which is preliminary data.</text>
</comment>
<dbReference type="GO" id="GO:0006302">
    <property type="term" value="P:double-strand break repair"/>
    <property type="evidence" value="ECO:0007669"/>
    <property type="project" value="InterPro"/>
</dbReference>
<dbReference type="Pfam" id="PF13476">
    <property type="entry name" value="AAA_23"/>
    <property type="match status" value="1"/>
</dbReference>
<dbReference type="SUPFAM" id="SSF52540">
    <property type="entry name" value="P-loop containing nucleoside triphosphate hydrolases"/>
    <property type="match status" value="1"/>
</dbReference>
<dbReference type="InterPro" id="IPR010978">
    <property type="entry name" value="tRNA-bd_arm"/>
</dbReference>
<feature type="coiled-coil region" evidence="3">
    <location>
        <begin position="456"/>
        <end position="497"/>
    </location>
</feature>
<keyword evidence="3" id="KW-0175">Coiled coil</keyword>
<dbReference type="AlphaFoldDB" id="A0A7V1CVA1"/>
<feature type="coiled-coil region" evidence="3">
    <location>
        <begin position="858"/>
        <end position="921"/>
    </location>
</feature>
<dbReference type="RefSeq" id="WP_304178405.1">
    <property type="nucleotide sequence ID" value="NZ_DRGM01000010.1"/>
</dbReference>
<evidence type="ECO:0000256" key="2">
    <source>
        <dbReference type="ARBA" id="ARBA00022840"/>
    </source>
</evidence>
<dbReference type="InterPro" id="IPR038729">
    <property type="entry name" value="Rad50/SbcC_AAA"/>
</dbReference>
<dbReference type="InterPro" id="IPR027417">
    <property type="entry name" value="P-loop_NTPase"/>
</dbReference>
<feature type="domain" description="Rad50/SbcC-type AAA" evidence="4">
    <location>
        <begin position="84"/>
        <end position="298"/>
    </location>
</feature>
<name>A0A7V1CVA1_9GAMM</name>
<keyword evidence="2" id="KW-0067">ATP-binding</keyword>
<dbReference type="EMBL" id="DRGM01000010">
    <property type="protein sequence ID" value="HEA14971.1"/>
    <property type="molecule type" value="Genomic_DNA"/>
</dbReference>
<reference evidence="5" key="1">
    <citation type="journal article" date="2020" name="mSystems">
        <title>Genome- and Community-Level Interaction Insights into Carbon Utilization and Element Cycling Functions of Hydrothermarchaeota in Hydrothermal Sediment.</title>
        <authorList>
            <person name="Zhou Z."/>
            <person name="Liu Y."/>
            <person name="Xu W."/>
            <person name="Pan J."/>
            <person name="Luo Z.H."/>
            <person name="Li M."/>
        </authorList>
    </citation>
    <scope>NUCLEOTIDE SEQUENCE [LARGE SCALE GENOMIC DNA]</scope>
    <source>
        <strain evidence="5">HyVt-346</strain>
    </source>
</reference>
<organism evidence="5">
    <name type="scientific">Pseudoalteromonas prydzensis</name>
    <dbReference type="NCBI Taxonomy" id="182141"/>
    <lineage>
        <taxon>Bacteria</taxon>
        <taxon>Pseudomonadati</taxon>
        <taxon>Pseudomonadota</taxon>
        <taxon>Gammaproteobacteria</taxon>
        <taxon>Alteromonadales</taxon>
        <taxon>Pseudoalteromonadaceae</taxon>
        <taxon>Pseudoalteromonas</taxon>
    </lineage>
</organism>
<dbReference type="SUPFAM" id="SSF46589">
    <property type="entry name" value="tRNA-binding arm"/>
    <property type="match status" value="1"/>
</dbReference>
<dbReference type="GO" id="GO:0005524">
    <property type="term" value="F:ATP binding"/>
    <property type="evidence" value="ECO:0007669"/>
    <property type="project" value="UniProtKB-KW"/>
</dbReference>
<evidence type="ECO:0000313" key="5">
    <source>
        <dbReference type="EMBL" id="HEA14971.1"/>
    </source>
</evidence>
<protein>
    <submittedName>
        <fullName evidence="5">Recombination protein RecF</fullName>
    </submittedName>
</protein>
<sequence length="921" mass="106307">MSFHLNTFLKNQILDDNLSYLYLLSLIKKRKGKKLTKAIYSELDDIDKLKRRVIRQVERYRRIVDQNMALERDGSNLVLTPLKSIQVKNFRGFSSLNDNDQGTLIPFSKGVNVFFSPNGGGKTSLCEAIEYSLTDNLKEANRRNTPLKNYIKNGGAPSIICKLVNGVVPKSPFWNSCFIDRNRLQEFSLLGSKDTNVKQADVLATLFELEEIDDIVNGMVKPASFKAEEFIRTSGQERYEGVSQDLADKRRLRKTKIDEIQEDQQLLAKLFGLEKYDSAHIVTRKNYFDRLKKHLMLSTQKFEVASEEIKLDSLSKYINSIAWLIELLASRRNLLATHASKVNYKDLYKAIQNFGDMSDIENCPTCETPIKDVQKHPKQVAEDELPKLEFLEQASITCKSIEHQLQERITVSFVYLQRFLELNRDTLSEDLVFAIDSILSSNKSDSAEYLTRLSALNEFSAEIETLNDEIRAKNKRVANQAKRLESLNSIIDKIEKKLRSATVFETNISTKSVTLPETSEEIIRLLKQSKAHSIQILRDEEFNDFAKQLEDSYKKLFSELNEYKRGVEAENISGIELSTLNYYNQINKHDNPNEIVSEVKFQQVGGTYRIILKMQDGREDDAFCVLSEGHLRGLGLALLLSVAKKNCHPVIVFDDVVNAIDTEHRSNIIDIFSEDDYLKQVQRIITTHDRMFWEKISNKHKRATDADTFSSQILKSTSKGIVIQNFGVSYSQKVKEALEVYDIRQALVYSRIWFETMVNEYCVRNKIQITTTFSSRQLKKDNWLEISLEATYTEFAKSLNGNVDTFNYLKNDLINWGGQNQEHHSFDEYNYNFSHATTSLEVQSLYEKLWVFEAQLNQDKTMEKLNNEKAEHERIRAQTTRQLANQGFVDNAAQELVQNCRDRLERANSELRLLNKILEQV</sequence>
<proteinExistence type="predicted"/>
<dbReference type="Gene3D" id="1.10.287.380">
    <property type="entry name" value="Valyl-tRNA synthetase, C-terminal domain"/>
    <property type="match status" value="1"/>
</dbReference>
<evidence type="ECO:0000256" key="1">
    <source>
        <dbReference type="ARBA" id="ARBA00022741"/>
    </source>
</evidence>
<evidence type="ECO:0000256" key="3">
    <source>
        <dbReference type="SAM" id="Coils"/>
    </source>
</evidence>
<dbReference type="Proteomes" id="UP000886188">
    <property type="component" value="Unassembled WGS sequence"/>
</dbReference>
<dbReference type="PANTHER" id="PTHR32182">
    <property type="entry name" value="DNA REPLICATION AND REPAIR PROTEIN RECF"/>
    <property type="match status" value="1"/>
</dbReference>
<dbReference type="GO" id="GO:0016887">
    <property type="term" value="F:ATP hydrolysis activity"/>
    <property type="evidence" value="ECO:0007669"/>
    <property type="project" value="InterPro"/>
</dbReference>
<dbReference type="InterPro" id="IPR037118">
    <property type="entry name" value="Val-tRNA_synth_C_sf"/>
</dbReference>